<evidence type="ECO:0000313" key="3">
    <source>
        <dbReference type="Proteomes" id="UP000070467"/>
    </source>
</evidence>
<keyword evidence="1" id="KW-0472">Membrane</keyword>
<keyword evidence="1" id="KW-0812">Transmembrane</keyword>
<feature type="transmembrane region" description="Helical" evidence="1">
    <location>
        <begin position="448"/>
        <end position="472"/>
    </location>
</feature>
<dbReference type="Proteomes" id="UP000070467">
    <property type="component" value="Unassembled WGS sequence"/>
</dbReference>
<gene>
    <name evidence="2" type="ORF">HMPREF1871_00597</name>
</gene>
<keyword evidence="1" id="KW-1133">Transmembrane helix</keyword>
<feature type="transmembrane region" description="Helical" evidence="1">
    <location>
        <begin position="231"/>
        <end position="248"/>
    </location>
</feature>
<dbReference type="InterPro" id="IPR029468">
    <property type="entry name" value="O-ag_pol_Wzy"/>
</dbReference>
<feature type="transmembrane region" description="Helical" evidence="1">
    <location>
        <begin position="260"/>
        <end position="279"/>
    </location>
</feature>
<protein>
    <recommendedName>
        <fullName evidence="4">Oligosaccharide repeat unit polymerase</fullName>
    </recommendedName>
</protein>
<feature type="transmembrane region" description="Helical" evidence="1">
    <location>
        <begin position="98"/>
        <end position="119"/>
    </location>
</feature>
<feature type="transmembrane region" description="Helical" evidence="1">
    <location>
        <begin position="206"/>
        <end position="225"/>
    </location>
</feature>
<feature type="transmembrane region" description="Helical" evidence="1">
    <location>
        <begin position="12"/>
        <end position="29"/>
    </location>
</feature>
<dbReference type="NCBIfam" id="TIGR04370">
    <property type="entry name" value="glyco_rpt_poly"/>
    <property type="match status" value="1"/>
</dbReference>
<dbReference type="RefSeq" id="WP_066129891.1">
    <property type="nucleotide sequence ID" value="NZ_KQ959873.1"/>
</dbReference>
<feature type="transmembrane region" description="Helical" evidence="1">
    <location>
        <begin position="35"/>
        <end position="52"/>
    </location>
</feature>
<evidence type="ECO:0000313" key="2">
    <source>
        <dbReference type="EMBL" id="KXB58209.1"/>
    </source>
</evidence>
<feature type="transmembrane region" description="Helical" evidence="1">
    <location>
        <begin position="423"/>
        <end position="442"/>
    </location>
</feature>
<feature type="transmembrane region" description="Helical" evidence="1">
    <location>
        <begin position="139"/>
        <end position="157"/>
    </location>
</feature>
<feature type="transmembrane region" description="Helical" evidence="1">
    <location>
        <begin position="396"/>
        <end position="416"/>
    </location>
</feature>
<reference evidence="2 3" key="1">
    <citation type="submission" date="2016-01" db="EMBL/GenBank/DDBJ databases">
        <authorList>
            <person name="Mitreva M."/>
            <person name="Pepin K.H."/>
            <person name="Mihindukulasuriya K.A."/>
            <person name="Fulton R."/>
            <person name="Fronick C."/>
            <person name="O'Laughlin M."/>
            <person name="Miner T."/>
            <person name="Herter B."/>
            <person name="Rosa B.A."/>
            <person name="Cordes M."/>
            <person name="Tomlinson C."/>
            <person name="Wollam A."/>
            <person name="Palsikar V.B."/>
            <person name="Mardis E.R."/>
            <person name="Wilson R.K."/>
        </authorList>
    </citation>
    <scope>NUCLEOTIDE SEQUENCE [LARGE SCALE GENOMIC DNA]</scope>
    <source>
        <strain evidence="2 3">KA00071</strain>
    </source>
</reference>
<name>A0ABR5TM45_9BACL</name>
<sequence length="481" mass="56513">MLKTSKKIHGLALFVAYLIFFMIFCKYLYDDNMITLLLASNVLFITLILHTFTNIKYYIINLIFYISTYIFLLSRPTIDYFRLGYITRYNSQTVKFSLIILIIAVISIFIGSVVTTHFYKNKKVKIKLYKKNYLQSIRFVCVIFYFFTYPCLILMNIEKVLYKIKVKDYYVYFATFKSHLPTIITYLGNFAIFILVLYLATKPKKLYATLFLISYVFSNFLILIVGTRNPFILSLLFSFVYYFVRNAQEKGKWIGRKEKKLIYIFTIPIVLLMGALNYIRDNAKVVNFNIFDMLLDFLYAQGTSFNVLANGYIYQKDLPITEIRNYSFGSIIDTLYRGKLGNIIFDSAPLISTDKHQMAFESNSLAHHLSYLFFKDQYMNGHGIGDSYIIGNFLDFGYLGIFLIGIFLGFIFIYMLRKFYSGNIVLSTIFLIIVTEIFFMPRGSFSSVFSYIFTIGFWLIIFFVIFLAKLLIKNNNYLIRR</sequence>
<proteinExistence type="predicted"/>
<dbReference type="Pfam" id="PF14296">
    <property type="entry name" value="O-ag_pol_Wzy"/>
    <property type="match status" value="1"/>
</dbReference>
<dbReference type="EMBL" id="LSDB01000020">
    <property type="protein sequence ID" value="KXB58209.1"/>
    <property type="molecule type" value="Genomic_DNA"/>
</dbReference>
<evidence type="ECO:0008006" key="4">
    <source>
        <dbReference type="Google" id="ProtNLM"/>
    </source>
</evidence>
<keyword evidence="3" id="KW-1185">Reference proteome</keyword>
<evidence type="ECO:0000256" key="1">
    <source>
        <dbReference type="SAM" id="Phobius"/>
    </source>
</evidence>
<feature type="transmembrane region" description="Helical" evidence="1">
    <location>
        <begin position="169"/>
        <end position="199"/>
    </location>
</feature>
<comment type="caution">
    <text evidence="2">The sequence shown here is derived from an EMBL/GenBank/DDBJ whole genome shotgun (WGS) entry which is preliminary data.</text>
</comment>
<accession>A0ABR5TM45</accession>
<feature type="transmembrane region" description="Helical" evidence="1">
    <location>
        <begin position="59"/>
        <end position="78"/>
    </location>
</feature>
<organism evidence="2 3">
    <name type="scientific">Gemelliphila asaccharolytica</name>
    <dbReference type="NCBI Taxonomy" id="502393"/>
    <lineage>
        <taxon>Bacteria</taxon>
        <taxon>Bacillati</taxon>
        <taxon>Bacillota</taxon>
        <taxon>Bacilli</taxon>
        <taxon>Bacillales</taxon>
        <taxon>Gemellaceae</taxon>
        <taxon>Gemelliphila</taxon>
    </lineage>
</organism>